<organism evidence="1 2">
    <name type="scientific">[Candida] jaroonii</name>
    <dbReference type="NCBI Taxonomy" id="467808"/>
    <lineage>
        <taxon>Eukaryota</taxon>
        <taxon>Fungi</taxon>
        <taxon>Dikarya</taxon>
        <taxon>Ascomycota</taxon>
        <taxon>Saccharomycotina</taxon>
        <taxon>Pichiomycetes</taxon>
        <taxon>Debaryomycetaceae</taxon>
        <taxon>Yamadazyma</taxon>
    </lineage>
</organism>
<gene>
    <name evidence="1" type="ORF">CLIB1444_01S05842</name>
</gene>
<comment type="caution">
    <text evidence="1">The sequence shown here is derived from an EMBL/GenBank/DDBJ whole genome shotgun (WGS) entry which is preliminary data.</text>
</comment>
<protein>
    <submittedName>
        <fullName evidence="1">mRNA cap guanine-N7 methyltransferase</fullName>
    </submittedName>
</protein>
<keyword evidence="2" id="KW-1185">Reference proteome</keyword>
<keyword evidence="1" id="KW-0489">Methyltransferase</keyword>
<name>A0ACA9Y0E5_9ASCO</name>
<evidence type="ECO:0000313" key="2">
    <source>
        <dbReference type="Proteomes" id="UP001152531"/>
    </source>
</evidence>
<reference evidence="1" key="1">
    <citation type="submission" date="2022-06" db="EMBL/GenBank/DDBJ databases">
        <authorList>
            <person name="Legras J.-L."/>
            <person name="Devillers H."/>
            <person name="Grondin C."/>
        </authorList>
    </citation>
    <scope>NUCLEOTIDE SEQUENCE</scope>
    <source>
        <strain evidence="1">CLIB 1444</strain>
    </source>
</reference>
<accession>A0ACA9Y0E5</accession>
<keyword evidence="1" id="KW-0808">Transferase</keyword>
<sequence length="486" mass="56536">MSRNTESIYTEGKKELPAWMKTDKYAKYGSRSNNEKGSDKITDHDGEIAETSDQDNGDRTSEPVVDKYAKYGVAQDNRMDRLRRPDRKRPRENDDRYGERTQSSWGVREREKKDIEETEEVESEQQEETIEVSAYSNINATNPSNTYYQTFQSNIKRDGKDLNSIIRTHYNQRTYQSKHQGHRANSPIIKLRNFNNIIKYILIGEYSKKVDNAPFRLLDLCCGKGGDLNKMEFIKLDEYVGIDISDGSIREAFSRYNKNKKRFITNHRDSNKFNFEAFFATGDLFTQLVPEILEPSFPGIMENVFPIDVASCQFSLHYAFANESKLRCLINNVSKSLKSGGRFLGTCPSSDFIKTKIKSINPDSDEYSFGNELYQVKFHKKPPMDGDFTDQPFGNCYDYSLKDAIDNVPEYVVPFETLRKICEEHQMVLKVKKNFIEFFNQEIPKYFKKLNNHLIQSIRRTDGKYGVEGNEKEAVEFYLVFVFEKL</sequence>
<evidence type="ECO:0000313" key="1">
    <source>
        <dbReference type="EMBL" id="CAH6718398.1"/>
    </source>
</evidence>
<dbReference type="EMBL" id="CALSDN010000001">
    <property type="protein sequence ID" value="CAH6718398.1"/>
    <property type="molecule type" value="Genomic_DNA"/>
</dbReference>
<dbReference type="Proteomes" id="UP001152531">
    <property type="component" value="Unassembled WGS sequence"/>
</dbReference>
<proteinExistence type="predicted"/>